<evidence type="ECO:0000313" key="3">
    <source>
        <dbReference type="Proteomes" id="UP000823399"/>
    </source>
</evidence>
<accession>A0A9P7F607</accession>
<feature type="signal peptide" evidence="1">
    <location>
        <begin position="1"/>
        <end position="23"/>
    </location>
</feature>
<dbReference type="EMBL" id="JABBWM010000028">
    <property type="protein sequence ID" value="KAG2108272.1"/>
    <property type="molecule type" value="Genomic_DNA"/>
</dbReference>
<dbReference type="AlphaFoldDB" id="A0A9P7F607"/>
<comment type="caution">
    <text evidence="2">The sequence shown here is derived from an EMBL/GenBank/DDBJ whole genome shotgun (WGS) entry which is preliminary data.</text>
</comment>
<name>A0A9P7F607_9AGAM</name>
<protein>
    <submittedName>
        <fullName evidence="2">Uncharacterized protein</fullName>
    </submittedName>
</protein>
<evidence type="ECO:0000256" key="1">
    <source>
        <dbReference type="SAM" id="SignalP"/>
    </source>
</evidence>
<dbReference type="GeneID" id="64703790"/>
<proteinExistence type="predicted"/>
<reference evidence="2" key="1">
    <citation type="journal article" date="2020" name="New Phytol.">
        <title>Comparative genomics reveals dynamic genome evolution in host specialist ectomycorrhizal fungi.</title>
        <authorList>
            <person name="Lofgren L.A."/>
            <person name="Nguyen N.H."/>
            <person name="Vilgalys R."/>
            <person name="Ruytinx J."/>
            <person name="Liao H.L."/>
            <person name="Branco S."/>
            <person name="Kuo A."/>
            <person name="LaButti K."/>
            <person name="Lipzen A."/>
            <person name="Andreopoulos W."/>
            <person name="Pangilinan J."/>
            <person name="Riley R."/>
            <person name="Hundley H."/>
            <person name="Na H."/>
            <person name="Barry K."/>
            <person name="Grigoriev I.V."/>
            <person name="Stajich J.E."/>
            <person name="Kennedy P.G."/>
        </authorList>
    </citation>
    <scope>NUCLEOTIDE SEQUENCE</scope>
    <source>
        <strain evidence="2">FC423</strain>
    </source>
</reference>
<keyword evidence="3" id="KW-1185">Reference proteome</keyword>
<gene>
    <name evidence="2" type="ORF">F5147DRAFT_773855</name>
</gene>
<organism evidence="2 3">
    <name type="scientific">Suillus discolor</name>
    <dbReference type="NCBI Taxonomy" id="1912936"/>
    <lineage>
        <taxon>Eukaryota</taxon>
        <taxon>Fungi</taxon>
        <taxon>Dikarya</taxon>
        <taxon>Basidiomycota</taxon>
        <taxon>Agaricomycotina</taxon>
        <taxon>Agaricomycetes</taxon>
        <taxon>Agaricomycetidae</taxon>
        <taxon>Boletales</taxon>
        <taxon>Suillineae</taxon>
        <taxon>Suillaceae</taxon>
        <taxon>Suillus</taxon>
    </lineage>
</organism>
<evidence type="ECO:0000313" key="2">
    <source>
        <dbReference type="EMBL" id="KAG2108272.1"/>
    </source>
</evidence>
<feature type="chain" id="PRO_5040132699" evidence="1">
    <location>
        <begin position="24"/>
        <end position="59"/>
    </location>
</feature>
<dbReference type="Proteomes" id="UP000823399">
    <property type="component" value="Unassembled WGS sequence"/>
</dbReference>
<keyword evidence="1" id="KW-0732">Signal</keyword>
<sequence length="59" mass="6778">MLFILSVAPQFVIVVFLPPWAFTIDDGDHCFIMVFSPQWAYSIDDSSHHSLLRCLTHIV</sequence>
<dbReference type="RefSeq" id="XP_041292791.1">
    <property type="nucleotide sequence ID" value="XM_041441531.1"/>
</dbReference>